<evidence type="ECO:0000256" key="1">
    <source>
        <dbReference type="SAM" id="MobiDB-lite"/>
    </source>
</evidence>
<feature type="compositionally biased region" description="Basic and acidic residues" evidence="1">
    <location>
        <begin position="163"/>
        <end position="173"/>
    </location>
</feature>
<organism evidence="2 3">
    <name type="scientific">Hymenoscyphus albidus</name>
    <dbReference type="NCBI Taxonomy" id="595503"/>
    <lineage>
        <taxon>Eukaryota</taxon>
        <taxon>Fungi</taxon>
        <taxon>Dikarya</taxon>
        <taxon>Ascomycota</taxon>
        <taxon>Pezizomycotina</taxon>
        <taxon>Leotiomycetes</taxon>
        <taxon>Helotiales</taxon>
        <taxon>Helotiaceae</taxon>
        <taxon>Hymenoscyphus</taxon>
    </lineage>
</organism>
<comment type="caution">
    <text evidence="2">The sequence shown here is derived from an EMBL/GenBank/DDBJ whole genome shotgun (WGS) entry which is preliminary data.</text>
</comment>
<evidence type="ECO:0000313" key="2">
    <source>
        <dbReference type="EMBL" id="CAG8971400.1"/>
    </source>
</evidence>
<feature type="region of interest" description="Disordered" evidence="1">
    <location>
        <begin position="132"/>
        <end position="173"/>
    </location>
</feature>
<keyword evidence="3" id="KW-1185">Reference proteome</keyword>
<accession>A0A9N9PX65</accession>
<gene>
    <name evidence="2" type="ORF">HYALB_00006950</name>
</gene>
<dbReference type="EMBL" id="CAJVRM010000018">
    <property type="protein sequence ID" value="CAG8971400.1"/>
    <property type="molecule type" value="Genomic_DNA"/>
</dbReference>
<proteinExistence type="predicted"/>
<dbReference type="OrthoDB" id="10327872at2759"/>
<reference evidence="2" key="1">
    <citation type="submission" date="2021-07" db="EMBL/GenBank/DDBJ databases">
        <authorList>
            <person name="Durling M."/>
        </authorList>
    </citation>
    <scope>NUCLEOTIDE SEQUENCE</scope>
</reference>
<protein>
    <submittedName>
        <fullName evidence="2">Uncharacterized protein</fullName>
    </submittedName>
</protein>
<dbReference type="Proteomes" id="UP000701801">
    <property type="component" value="Unassembled WGS sequence"/>
</dbReference>
<sequence>MNANDAVLVATKPTATGGRMSSLRILLEWRMETGVACSFRERRGKNLVDGFPIWVLVEKMMIRWYKLSLANTPAIWQKEKENLKIENKSDQNEDIPANKIIYVKPNSIEMKPQTLPPLPGFRTRPTRLRSGKATIGKAEMPPSHLTPGKAREATRSRPTTHGPWDHGPLKFGA</sequence>
<dbReference type="AlphaFoldDB" id="A0A9N9PX65"/>
<name>A0A9N9PX65_9HELO</name>
<evidence type="ECO:0000313" key="3">
    <source>
        <dbReference type="Proteomes" id="UP000701801"/>
    </source>
</evidence>